<dbReference type="SUPFAM" id="SSF52833">
    <property type="entry name" value="Thioredoxin-like"/>
    <property type="match status" value="1"/>
</dbReference>
<dbReference type="Proteomes" id="UP000187209">
    <property type="component" value="Unassembled WGS sequence"/>
</dbReference>
<protein>
    <recommendedName>
        <fullName evidence="3">Thioredoxin-like fold domain-containing protein</fullName>
    </recommendedName>
</protein>
<sequence>MFGSRLIRRVFYSVKRPKSQGHSDSRDVHNYYIRQNSHEDVNNVLKIAYENSKPVISSWFIIFGFSYYAYHKSKKLREKFEINYLTQLPAKDFDHSDYDYKYWELLLTRPLPTGEILNTDQACKDNYVLLYHASIHDSHIAMQRFSRLTQYIILRKNFPVKAIFVGMDPEIDPETLDEYARQYSKDLIVCYPSNEDVRKELEKIYQNIGCIYVLERSTGNIIYIIDPNKHPLEAIGKRLIFNISKNIDFRVSKEILDNNINIKSGHDEELKPKVPTY</sequence>
<keyword evidence="2" id="KW-1185">Reference proteome</keyword>
<reference evidence="1 2" key="1">
    <citation type="submission" date="2016-11" db="EMBL/GenBank/DDBJ databases">
        <title>The macronuclear genome of Stentor coeruleus: a giant cell with tiny introns.</title>
        <authorList>
            <person name="Slabodnick M."/>
            <person name="Ruby J.G."/>
            <person name="Reiff S.B."/>
            <person name="Swart E.C."/>
            <person name="Gosai S."/>
            <person name="Prabakaran S."/>
            <person name="Witkowska E."/>
            <person name="Larue G.E."/>
            <person name="Fisher S."/>
            <person name="Freeman R.M."/>
            <person name="Gunawardena J."/>
            <person name="Chu W."/>
            <person name="Stover N.A."/>
            <person name="Gregory B.D."/>
            <person name="Nowacki M."/>
            <person name="Derisi J."/>
            <person name="Roy S.W."/>
            <person name="Marshall W.F."/>
            <person name="Sood P."/>
        </authorList>
    </citation>
    <scope>NUCLEOTIDE SEQUENCE [LARGE SCALE GENOMIC DNA]</scope>
    <source>
        <strain evidence="1">WM001</strain>
    </source>
</reference>
<dbReference type="InterPro" id="IPR036249">
    <property type="entry name" value="Thioredoxin-like_sf"/>
</dbReference>
<proteinExistence type="predicted"/>
<evidence type="ECO:0000313" key="1">
    <source>
        <dbReference type="EMBL" id="OMJ67838.1"/>
    </source>
</evidence>
<gene>
    <name evidence="1" type="ORF">SteCoe_34899</name>
</gene>
<dbReference type="OrthoDB" id="10451437at2759"/>
<dbReference type="EMBL" id="MPUH01001428">
    <property type="protein sequence ID" value="OMJ67838.1"/>
    <property type="molecule type" value="Genomic_DNA"/>
</dbReference>
<name>A0A1R2ATK3_9CILI</name>
<evidence type="ECO:0000313" key="2">
    <source>
        <dbReference type="Proteomes" id="UP000187209"/>
    </source>
</evidence>
<organism evidence="1 2">
    <name type="scientific">Stentor coeruleus</name>
    <dbReference type="NCBI Taxonomy" id="5963"/>
    <lineage>
        <taxon>Eukaryota</taxon>
        <taxon>Sar</taxon>
        <taxon>Alveolata</taxon>
        <taxon>Ciliophora</taxon>
        <taxon>Postciliodesmatophora</taxon>
        <taxon>Heterotrichea</taxon>
        <taxon>Heterotrichida</taxon>
        <taxon>Stentoridae</taxon>
        <taxon>Stentor</taxon>
    </lineage>
</organism>
<dbReference type="AlphaFoldDB" id="A0A1R2ATK3"/>
<evidence type="ECO:0008006" key="3">
    <source>
        <dbReference type="Google" id="ProtNLM"/>
    </source>
</evidence>
<comment type="caution">
    <text evidence="1">The sequence shown here is derived from an EMBL/GenBank/DDBJ whole genome shotgun (WGS) entry which is preliminary data.</text>
</comment>
<accession>A0A1R2ATK3</accession>